<feature type="region of interest" description="Disordered" evidence="1">
    <location>
        <begin position="144"/>
        <end position="171"/>
    </location>
</feature>
<organism evidence="2 3">
    <name type="scientific">Mycobacterium phage Rey</name>
    <dbReference type="NCBI Taxonomy" id="1034115"/>
    <lineage>
        <taxon>Viruses</taxon>
        <taxon>Duplodnaviria</taxon>
        <taxon>Heunggongvirae</taxon>
        <taxon>Uroviricota</taxon>
        <taxon>Caudoviricetes</taxon>
        <taxon>Vilmaviridae</taxon>
        <taxon>Mclasvirinae</taxon>
        <taxon>Reyvirus</taxon>
        <taxon>Reyvirus rey</taxon>
    </lineage>
</organism>
<proteinExistence type="predicted"/>
<dbReference type="KEGG" id="vg:40080973"/>
<dbReference type="OrthoDB" id="8735at10239"/>
<dbReference type="RefSeq" id="YP_009605051.1">
    <property type="nucleotide sequence ID" value="NC_041971.1"/>
</dbReference>
<evidence type="ECO:0000313" key="3">
    <source>
        <dbReference type="Proteomes" id="UP000008418"/>
    </source>
</evidence>
<dbReference type="EMBL" id="JF937105">
    <property type="protein sequence ID" value="AEK09973.1"/>
    <property type="molecule type" value="Genomic_DNA"/>
</dbReference>
<dbReference type="Proteomes" id="UP000008418">
    <property type="component" value="Segment"/>
</dbReference>
<dbReference type="GeneID" id="40080973"/>
<evidence type="ECO:0000313" key="2">
    <source>
        <dbReference type="EMBL" id="AEK09973.1"/>
    </source>
</evidence>
<dbReference type="Pfam" id="PF04404">
    <property type="entry name" value="ERF"/>
    <property type="match status" value="1"/>
</dbReference>
<evidence type="ECO:0000256" key="1">
    <source>
        <dbReference type="SAM" id="MobiDB-lite"/>
    </source>
</evidence>
<gene>
    <name evidence="2" type="primary">61</name>
    <name evidence="2" type="ORF">PBI_REY_61</name>
</gene>
<reference evidence="2 3" key="1">
    <citation type="journal article" date="2011" name="PLoS ONE">
        <title>Cluster K Mycobacteriophages: Insights into the Evolutionary Origins of Mycobacteriophage TM4.</title>
        <authorList>
            <person name="Pope W.H."/>
            <person name="Ferreira C.M."/>
            <person name="Jacobs-Sera D."/>
            <person name="Benjamin R.C."/>
            <person name="Davis A.J."/>
            <person name="Dejong R.J."/>
            <person name="Elgin S.C."/>
            <person name="Guilfoile F.R."/>
            <person name="Forsyth M.H."/>
            <person name="Harris A.D."/>
            <person name="Harvey S.E."/>
            <person name="Hughes L.E."/>
            <person name="Hynes P.M."/>
            <person name="Jackson A.S."/>
            <person name="Jalal M.D."/>
            <person name="Macmurray E.A."/>
            <person name="Manley C.M."/>
            <person name="McDonough M.J."/>
            <person name="Mosier J.L."/>
            <person name="Osterbann L.J."/>
            <person name="Rabinowitz H.S."/>
            <person name="Rhyan C.N."/>
            <person name="Russell D.A."/>
            <person name="Saha M.S."/>
            <person name="Shaffer C.D."/>
            <person name="Simon S.E."/>
            <person name="Sims E.F."/>
            <person name="Tovar I.G."/>
            <person name="Weisser E.G."/>
            <person name="Wertz J.T."/>
            <person name="Weston-Hafer K.A."/>
            <person name="Williamson K.E."/>
            <person name="Zhang B."/>
            <person name="Cresawn S.G."/>
            <person name="Jain P."/>
            <person name="Piuri M."/>
            <person name="Jacobs W.R.Jr."/>
            <person name="Hendrix R.W."/>
            <person name="Hatfull G.F."/>
        </authorList>
    </citation>
    <scope>NUCLEOTIDE SEQUENCE [LARGE SCALE GENOMIC DNA]</scope>
    <source>
        <strain evidence="2">Rey</strain>
    </source>
</reference>
<accession>G1D5C3</accession>
<keyword evidence="3" id="KW-1185">Reference proteome</keyword>
<dbReference type="InterPro" id="IPR007499">
    <property type="entry name" value="ERF_bacteria_virus"/>
</dbReference>
<sequence>MSDTTITPANPWLAPVIGSDDIGAELAAALVAAQGEFGAVAKDTANPFFKSKYADLPAVKAEAQPVLAKHGLAVIQEPGFQVIDGKINDTLTTIVVHSSGQAKASTMVLRPVKNDPQAQGSAITYAKRYAFMAVLGLVADEDDDGNAASGRGKPAARQSRPKQNATNDGLADPAVSAAVARVKAAIKSAKKTPKDAQAFFAENYPDGGAVIASTDVAALTAVAEHFEGLANAQAIGSEVE</sequence>
<protein>
    <submittedName>
        <fullName evidence="2">ERF family ssDNA binding protein</fullName>
    </submittedName>
</protein>
<name>G1D5C3_9CAUD</name>